<evidence type="ECO:0000256" key="3">
    <source>
        <dbReference type="ARBA" id="ARBA00022927"/>
    </source>
</evidence>
<comment type="subcellular location">
    <subcellularLocation>
        <location evidence="1">Endomembrane system</location>
    </subcellularLocation>
</comment>
<protein>
    <submittedName>
        <fullName evidence="7">Adaptor complexes medium subunit family, putative</fullName>
    </submittedName>
</protein>
<keyword evidence="4" id="KW-0472">Membrane</keyword>
<dbReference type="OrthoDB" id="10259133at2759"/>
<dbReference type="VEuPathDB" id="TriTrypDB:ADEAN_000188100"/>
<accession>A0A7G2C4K3</accession>
<comment type="similarity">
    <text evidence="5">Belongs to the adaptor complexes medium subunit family.</text>
</comment>
<keyword evidence="8" id="KW-1185">Reference proteome</keyword>
<evidence type="ECO:0000256" key="5">
    <source>
        <dbReference type="PIRNR" id="PIRNR005992"/>
    </source>
</evidence>
<evidence type="ECO:0000256" key="2">
    <source>
        <dbReference type="ARBA" id="ARBA00022448"/>
    </source>
</evidence>
<evidence type="ECO:0000256" key="4">
    <source>
        <dbReference type="ARBA" id="ARBA00023136"/>
    </source>
</evidence>
<dbReference type="GO" id="GO:0016192">
    <property type="term" value="P:vesicle-mediated transport"/>
    <property type="evidence" value="ECO:0007669"/>
    <property type="project" value="InterPro"/>
</dbReference>
<dbReference type="EMBL" id="LR877147">
    <property type="protein sequence ID" value="CAD2214435.1"/>
    <property type="molecule type" value="Genomic_DNA"/>
</dbReference>
<dbReference type="PRINTS" id="PR00314">
    <property type="entry name" value="CLATHRINADPT"/>
</dbReference>
<dbReference type="Gene3D" id="3.30.450.60">
    <property type="match status" value="1"/>
</dbReference>
<dbReference type="PROSITE" id="PS51072">
    <property type="entry name" value="MHD"/>
    <property type="match status" value="1"/>
</dbReference>
<dbReference type="Pfam" id="PF00928">
    <property type="entry name" value="Adap_comp_sub"/>
    <property type="match status" value="1"/>
</dbReference>
<feature type="domain" description="MHD" evidence="6">
    <location>
        <begin position="105"/>
        <end position="385"/>
    </location>
</feature>
<evidence type="ECO:0000256" key="1">
    <source>
        <dbReference type="ARBA" id="ARBA00004308"/>
    </source>
</evidence>
<dbReference type="SUPFAM" id="SSF49447">
    <property type="entry name" value="Second domain of Mu2 adaptin subunit (ap50) of ap2 adaptor"/>
    <property type="match status" value="1"/>
</dbReference>
<dbReference type="InterPro" id="IPR028565">
    <property type="entry name" value="MHD"/>
</dbReference>
<keyword evidence="2 5" id="KW-0813">Transport</keyword>
<gene>
    <name evidence="7" type="ORF">ADEAN_000188100</name>
</gene>
<dbReference type="GO" id="GO:0030131">
    <property type="term" value="C:clathrin adaptor complex"/>
    <property type="evidence" value="ECO:0007669"/>
    <property type="project" value="UniProtKB-UniRule"/>
</dbReference>
<name>A0A7G2C4K3_9TRYP</name>
<dbReference type="Gene3D" id="2.60.40.1170">
    <property type="entry name" value="Mu homology domain, subdomain B"/>
    <property type="match status" value="2"/>
</dbReference>
<dbReference type="Proteomes" id="UP000515908">
    <property type="component" value="Chromosome 03"/>
</dbReference>
<dbReference type="GO" id="GO:0006886">
    <property type="term" value="P:intracellular protein transport"/>
    <property type="evidence" value="ECO:0007669"/>
    <property type="project" value="UniProtKB-UniRule"/>
</dbReference>
<dbReference type="PIRSF" id="PIRSF005992">
    <property type="entry name" value="Clathrin_mu"/>
    <property type="match status" value="1"/>
</dbReference>
<dbReference type="InterPro" id="IPR050431">
    <property type="entry name" value="Adaptor_comp_med_subunit"/>
</dbReference>
<dbReference type="InterPro" id="IPR011012">
    <property type="entry name" value="Longin-like_dom_sf"/>
</dbReference>
<dbReference type="SUPFAM" id="SSF64356">
    <property type="entry name" value="SNARE-like"/>
    <property type="match status" value="1"/>
</dbReference>
<evidence type="ECO:0000313" key="8">
    <source>
        <dbReference type="Proteomes" id="UP000515908"/>
    </source>
</evidence>
<dbReference type="InterPro" id="IPR036168">
    <property type="entry name" value="AP2_Mu_C_sf"/>
</dbReference>
<evidence type="ECO:0000313" key="7">
    <source>
        <dbReference type="EMBL" id="CAD2214435.1"/>
    </source>
</evidence>
<dbReference type="AlphaFoldDB" id="A0A7G2C4K3"/>
<sequence length="386" mass="43159">MVSNNNVNCLASIQYGIRLVQLIANYFKVVDEDVVKENFVTLQAIIDETIDFGYPQLTCAEAFNEFLPPEGLDAGVVKNVTQATGIAKKLTGPDPWRKEGLVYRVSELFVDVVEEINLLMSSTGEVLQREVGGRIVMNNFLSGMPRCTLSLNARAIPEKESRPLTTFNTESIENAALAVPSTNLSIDPTIQLDDVSFHSCVRLNKFGEEQKIEFTPPDGEMTLMRYRSRMTVEPPLLIQEVKVEEFSKTRVSIQFVLVCQSDSHYNYTEIVVRVPCPDNTGALKSKVTHGKAKYDAHEGAILWTLPSVTGGQSYPFNAELRLIALTDGSSETVWSRPPIGIQFKCVSQSLTGLRINELQVEEPVFLYSANKWIRYTTQAGEYKCRI</sequence>
<dbReference type="PANTHER" id="PTHR10529">
    <property type="entry name" value="AP COMPLEX SUBUNIT MU"/>
    <property type="match status" value="1"/>
</dbReference>
<dbReference type="GO" id="GO:0012505">
    <property type="term" value="C:endomembrane system"/>
    <property type="evidence" value="ECO:0007669"/>
    <property type="project" value="UniProtKB-SubCell"/>
</dbReference>
<proteinExistence type="inferred from homology"/>
<evidence type="ECO:0000259" key="6">
    <source>
        <dbReference type="PROSITE" id="PS51072"/>
    </source>
</evidence>
<reference evidence="7 8" key="1">
    <citation type="submission" date="2020-08" db="EMBL/GenBank/DDBJ databases">
        <authorList>
            <person name="Newling K."/>
            <person name="Davey J."/>
            <person name="Forrester S."/>
        </authorList>
    </citation>
    <scope>NUCLEOTIDE SEQUENCE [LARGE SCALE GENOMIC DNA]</scope>
    <source>
        <strain evidence="8">Crithidia deanei Carvalho (ATCC PRA-265)</strain>
    </source>
</reference>
<dbReference type="InterPro" id="IPR001392">
    <property type="entry name" value="Clathrin_mu"/>
</dbReference>
<organism evidence="7 8">
    <name type="scientific">Angomonas deanei</name>
    <dbReference type="NCBI Taxonomy" id="59799"/>
    <lineage>
        <taxon>Eukaryota</taxon>
        <taxon>Discoba</taxon>
        <taxon>Euglenozoa</taxon>
        <taxon>Kinetoplastea</taxon>
        <taxon>Metakinetoplastina</taxon>
        <taxon>Trypanosomatida</taxon>
        <taxon>Trypanosomatidae</taxon>
        <taxon>Strigomonadinae</taxon>
        <taxon>Angomonas</taxon>
    </lineage>
</organism>
<keyword evidence="3 5" id="KW-0653">Protein transport</keyword>